<dbReference type="InterPro" id="IPR012094">
    <property type="entry name" value="tRNA_Ile_lys_synt"/>
</dbReference>
<evidence type="ECO:0000313" key="10">
    <source>
        <dbReference type="EMBL" id="GIM46069.1"/>
    </source>
</evidence>
<accession>A0AAV4LEH0</accession>
<evidence type="ECO:0000259" key="9">
    <source>
        <dbReference type="SMART" id="SM00977"/>
    </source>
</evidence>
<keyword evidence="3 8" id="KW-0436">Ligase</keyword>
<evidence type="ECO:0000256" key="2">
    <source>
        <dbReference type="ARBA" id="ARBA00022490"/>
    </source>
</evidence>
<evidence type="ECO:0000256" key="4">
    <source>
        <dbReference type="ARBA" id="ARBA00022694"/>
    </source>
</evidence>
<gene>
    <name evidence="8 10" type="primary">tilS</name>
    <name evidence="10" type="ORF">DNHGIG_16180</name>
</gene>
<keyword evidence="11" id="KW-1185">Reference proteome</keyword>
<dbReference type="InterPro" id="IPR014729">
    <property type="entry name" value="Rossmann-like_a/b/a_fold"/>
</dbReference>
<name>A0AAV4LEH0_9BACL</name>
<reference evidence="10" key="1">
    <citation type="journal article" date="2023" name="Int. J. Syst. Evol. Microbiol.">
        <title>Collibacillus ludicampi gen. nov., sp. nov., a new soil bacterium of the family Alicyclobacillaceae.</title>
        <authorList>
            <person name="Jojima T."/>
            <person name="Ioku Y."/>
            <person name="Fukuta Y."/>
            <person name="Shirasaka N."/>
            <person name="Matsumura Y."/>
            <person name="Mori M."/>
        </authorList>
    </citation>
    <scope>NUCLEOTIDE SEQUENCE</scope>
    <source>
        <strain evidence="10">TP075</strain>
    </source>
</reference>
<dbReference type="Pfam" id="PF01171">
    <property type="entry name" value="ATP_bind_3"/>
    <property type="match status" value="1"/>
</dbReference>
<keyword evidence="6 8" id="KW-0067">ATP-binding</keyword>
<dbReference type="GO" id="GO:0032267">
    <property type="term" value="F:tRNA(Ile)-lysidine synthase activity"/>
    <property type="evidence" value="ECO:0007669"/>
    <property type="project" value="UniProtKB-EC"/>
</dbReference>
<evidence type="ECO:0000313" key="11">
    <source>
        <dbReference type="Proteomes" id="UP001057291"/>
    </source>
</evidence>
<dbReference type="InterPro" id="IPR012796">
    <property type="entry name" value="Lysidine-tRNA-synth_C"/>
</dbReference>
<dbReference type="AlphaFoldDB" id="A0AAV4LEH0"/>
<evidence type="ECO:0000256" key="8">
    <source>
        <dbReference type="HAMAP-Rule" id="MF_01161"/>
    </source>
</evidence>
<dbReference type="InterPro" id="IPR015262">
    <property type="entry name" value="tRNA_Ile_lys_synt_subst-bd"/>
</dbReference>
<evidence type="ECO:0000256" key="7">
    <source>
        <dbReference type="ARBA" id="ARBA00048539"/>
    </source>
</evidence>
<dbReference type="GO" id="GO:0005524">
    <property type="term" value="F:ATP binding"/>
    <property type="evidence" value="ECO:0007669"/>
    <property type="project" value="UniProtKB-UniRule"/>
</dbReference>
<dbReference type="HAMAP" id="MF_01161">
    <property type="entry name" value="tRNA_Ile_lys_synt"/>
    <property type="match status" value="1"/>
</dbReference>
<dbReference type="NCBIfam" id="TIGR02433">
    <property type="entry name" value="lysidine_TilS_C"/>
    <property type="match status" value="1"/>
</dbReference>
<dbReference type="SMART" id="SM00977">
    <property type="entry name" value="TilS_C"/>
    <property type="match status" value="1"/>
</dbReference>
<dbReference type="SUPFAM" id="SSF82829">
    <property type="entry name" value="MesJ substrate recognition domain-like"/>
    <property type="match status" value="1"/>
</dbReference>
<dbReference type="GO" id="GO:0005737">
    <property type="term" value="C:cytoplasm"/>
    <property type="evidence" value="ECO:0007669"/>
    <property type="project" value="UniProtKB-SubCell"/>
</dbReference>
<feature type="binding site" evidence="8">
    <location>
        <begin position="26"/>
        <end position="31"/>
    </location>
    <ligand>
        <name>ATP</name>
        <dbReference type="ChEBI" id="CHEBI:30616"/>
    </ligand>
</feature>
<evidence type="ECO:0000256" key="6">
    <source>
        <dbReference type="ARBA" id="ARBA00022840"/>
    </source>
</evidence>
<dbReference type="SUPFAM" id="SSF56037">
    <property type="entry name" value="PheT/TilS domain"/>
    <property type="match status" value="1"/>
</dbReference>
<dbReference type="InterPro" id="IPR011063">
    <property type="entry name" value="TilS/TtcA_N"/>
</dbReference>
<dbReference type="Pfam" id="PF09179">
    <property type="entry name" value="TilS"/>
    <property type="match status" value="1"/>
</dbReference>
<dbReference type="GO" id="GO:0006400">
    <property type="term" value="P:tRNA modification"/>
    <property type="evidence" value="ECO:0007669"/>
    <property type="project" value="UniProtKB-UniRule"/>
</dbReference>
<keyword evidence="5 8" id="KW-0547">Nucleotide-binding</keyword>
<comment type="subcellular location">
    <subcellularLocation>
        <location evidence="1 8">Cytoplasm</location>
    </subcellularLocation>
</comment>
<keyword evidence="4 8" id="KW-0819">tRNA processing</keyword>
<evidence type="ECO:0000256" key="1">
    <source>
        <dbReference type="ARBA" id="ARBA00004496"/>
    </source>
</evidence>
<evidence type="ECO:0000256" key="5">
    <source>
        <dbReference type="ARBA" id="ARBA00022741"/>
    </source>
</evidence>
<comment type="function">
    <text evidence="8">Ligates lysine onto the cytidine present at position 34 of the AUA codon-specific tRNA(Ile) that contains the anticodon CAU, in an ATP-dependent manner. Cytidine is converted to lysidine, thus changing the amino acid specificity of the tRNA from methionine to isoleucine.</text>
</comment>
<proteinExistence type="inferred from homology"/>
<dbReference type="Pfam" id="PF11734">
    <property type="entry name" value="TilS_C"/>
    <property type="match status" value="1"/>
</dbReference>
<comment type="similarity">
    <text evidence="8">Belongs to the tRNA(Ile)-lysidine synthase family.</text>
</comment>
<dbReference type="InterPro" id="IPR012795">
    <property type="entry name" value="tRNA_Ile_lys_synt_N"/>
</dbReference>
<dbReference type="SUPFAM" id="SSF52402">
    <property type="entry name" value="Adenine nucleotide alpha hydrolases-like"/>
    <property type="match status" value="1"/>
</dbReference>
<dbReference type="Proteomes" id="UP001057291">
    <property type="component" value="Unassembled WGS sequence"/>
</dbReference>
<sequence length="467" mass="53577">MLSKVKCTIEEHQLLASGDHVLVAVSGGPDSMVLLSLLKQLAAELSLTLAVGHVEHGLRGEESRADAAFVKEYAEKLNLPVHIGSFDVPSVAREKGLSFEVAAREVRYKYLWETAQSIGANTIAFAHHANDQVETILMRFLRGTSLTGLTGIPISREMEGIRIIRPLLYIWRDEIESYCRKEGISYRTDSSNMSVIYFRNKIRLNLLPHLEHEYNKNIHKTIYQLGEILRDEDAYMEQEAAKALERVALERKPGRYTLDNDAIRMLPIALQRRVIKLILYYLSGHTREWESVHIEGIRKLIQSDAPNAEMDLAHHMRVYREYRLIHIACQEDQRLKLSQEVSLAIPGDTDIPELGIRVKARVIDGAHAKPDSRWEARFDFDELGGHPLFVRTRREGDIIRPYGMSGTKKIKDLFIEAKVPRRERDRWPLLIWKDQIEWVIGIRRGRGAVVTPNTRRTLCIRVTLSRG</sequence>
<dbReference type="PANTHER" id="PTHR43033">
    <property type="entry name" value="TRNA(ILE)-LYSIDINE SYNTHASE-RELATED"/>
    <property type="match status" value="1"/>
</dbReference>
<protein>
    <recommendedName>
        <fullName evidence="8">tRNA(Ile)-lysidine synthase</fullName>
        <ecNumber evidence="8">6.3.4.19</ecNumber>
    </recommendedName>
    <alternativeName>
        <fullName evidence="8">tRNA(Ile)-2-lysyl-cytidine synthase</fullName>
    </alternativeName>
    <alternativeName>
        <fullName evidence="8">tRNA(Ile)-lysidine synthetase</fullName>
    </alternativeName>
</protein>
<feature type="domain" description="Lysidine-tRNA(Ile) synthetase C-terminal" evidence="9">
    <location>
        <begin position="388"/>
        <end position="460"/>
    </location>
</feature>
<dbReference type="RefSeq" id="WP_282199212.1">
    <property type="nucleotide sequence ID" value="NZ_BOQE01000001.1"/>
</dbReference>
<comment type="domain">
    <text evidence="8">The N-terminal region contains the highly conserved SGGXDS motif, predicted to be a P-loop motif involved in ATP binding.</text>
</comment>
<evidence type="ECO:0000256" key="3">
    <source>
        <dbReference type="ARBA" id="ARBA00022598"/>
    </source>
</evidence>
<dbReference type="NCBIfam" id="TIGR02432">
    <property type="entry name" value="lysidine_TilS_N"/>
    <property type="match status" value="1"/>
</dbReference>
<organism evidence="10 11">
    <name type="scientific">Collibacillus ludicampi</name>
    <dbReference type="NCBI Taxonomy" id="2771369"/>
    <lineage>
        <taxon>Bacteria</taxon>
        <taxon>Bacillati</taxon>
        <taxon>Bacillota</taxon>
        <taxon>Bacilli</taxon>
        <taxon>Bacillales</taxon>
        <taxon>Alicyclobacillaceae</taxon>
        <taxon>Collibacillus</taxon>
    </lineage>
</organism>
<dbReference type="Gene3D" id="3.30.465.60">
    <property type="match status" value="1"/>
</dbReference>
<comment type="catalytic activity">
    <reaction evidence="7 8">
        <text>cytidine(34) in tRNA(Ile2) + L-lysine + ATP = lysidine(34) in tRNA(Ile2) + AMP + diphosphate + H(+)</text>
        <dbReference type="Rhea" id="RHEA:43744"/>
        <dbReference type="Rhea" id="RHEA-COMP:10625"/>
        <dbReference type="Rhea" id="RHEA-COMP:10670"/>
        <dbReference type="ChEBI" id="CHEBI:15378"/>
        <dbReference type="ChEBI" id="CHEBI:30616"/>
        <dbReference type="ChEBI" id="CHEBI:32551"/>
        <dbReference type="ChEBI" id="CHEBI:33019"/>
        <dbReference type="ChEBI" id="CHEBI:82748"/>
        <dbReference type="ChEBI" id="CHEBI:83665"/>
        <dbReference type="ChEBI" id="CHEBI:456215"/>
        <dbReference type="EC" id="6.3.4.19"/>
    </reaction>
</comment>
<dbReference type="CDD" id="cd01992">
    <property type="entry name" value="TilS_N"/>
    <property type="match status" value="1"/>
</dbReference>
<dbReference type="EMBL" id="BOQE01000001">
    <property type="protein sequence ID" value="GIM46069.1"/>
    <property type="molecule type" value="Genomic_DNA"/>
</dbReference>
<comment type="caution">
    <text evidence="10">The sequence shown here is derived from an EMBL/GenBank/DDBJ whole genome shotgun (WGS) entry which is preliminary data.</text>
</comment>
<dbReference type="PANTHER" id="PTHR43033:SF1">
    <property type="entry name" value="TRNA(ILE)-LYSIDINE SYNTHASE-RELATED"/>
    <property type="match status" value="1"/>
</dbReference>
<keyword evidence="2 8" id="KW-0963">Cytoplasm</keyword>
<dbReference type="Gene3D" id="3.40.50.620">
    <property type="entry name" value="HUPs"/>
    <property type="match status" value="1"/>
</dbReference>
<dbReference type="EC" id="6.3.4.19" evidence="8"/>